<dbReference type="OrthoDB" id="2671430at2759"/>
<dbReference type="AlphaFoldDB" id="A0A0D0DB57"/>
<dbReference type="EMBL" id="KN825825">
    <property type="protein sequence ID" value="KIK81291.1"/>
    <property type="molecule type" value="Genomic_DNA"/>
</dbReference>
<keyword evidence="2" id="KW-1185">Reference proteome</keyword>
<gene>
    <name evidence="1" type="ORF">PAXRUDRAFT_156404</name>
</gene>
<evidence type="ECO:0000313" key="2">
    <source>
        <dbReference type="Proteomes" id="UP000054538"/>
    </source>
</evidence>
<dbReference type="HOGENOM" id="CLU_039070_4_0_1"/>
<reference evidence="1 2" key="1">
    <citation type="submission" date="2014-04" db="EMBL/GenBank/DDBJ databases">
        <authorList>
            <consortium name="DOE Joint Genome Institute"/>
            <person name="Kuo A."/>
            <person name="Kohler A."/>
            <person name="Jargeat P."/>
            <person name="Nagy L.G."/>
            <person name="Floudas D."/>
            <person name="Copeland A."/>
            <person name="Barry K.W."/>
            <person name="Cichocki N."/>
            <person name="Veneault-Fourrey C."/>
            <person name="LaButti K."/>
            <person name="Lindquist E.A."/>
            <person name="Lipzen A."/>
            <person name="Lundell T."/>
            <person name="Morin E."/>
            <person name="Murat C."/>
            <person name="Sun H."/>
            <person name="Tunlid A."/>
            <person name="Henrissat B."/>
            <person name="Grigoriev I.V."/>
            <person name="Hibbett D.S."/>
            <person name="Martin F."/>
            <person name="Nordberg H.P."/>
            <person name="Cantor M.N."/>
            <person name="Hua S.X."/>
        </authorList>
    </citation>
    <scope>NUCLEOTIDE SEQUENCE [LARGE SCALE GENOMIC DNA]</scope>
    <source>
        <strain evidence="1 2">Ve08.2h10</strain>
    </source>
</reference>
<accession>A0A0D0DB57</accession>
<evidence type="ECO:0000313" key="1">
    <source>
        <dbReference type="EMBL" id="KIK81291.1"/>
    </source>
</evidence>
<proteinExistence type="predicted"/>
<dbReference type="InParanoid" id="A0A0D0DB57"/>
<protein>
    <submittedName>
        <fullName evidence="1">Unplaced genomic scaffold scaffold_1003, whole genome shotgun sequence</fullName>
    </submittedName>
</protein>
<organism evidence="1 2">
    <name type="scientific">Paxillus rubicundulus Ve08.2h10</name>
    <dbReference type="NCBI Taxonomy" id="930991"/>
    <lineage>
        <taxon>Eukaryota</taxon>
        <taxon>Fungi</taxon>
        <taxon>Dikarya</taxon>
        <taxon>Basidiomycota</taxon>
        <taxon>Agaricomycotina</taxon>
        <taxon>Agaricomycetes</taxon>
        <taxon>Agaricomycetidae</taxon>
        <taxon>Boletales</taxon>
        <taxon>Paxilineae</taxon>
        <taxon>Paxillaceae</taxon>
        <taxon>Paxillus</taxon>
    </lineage>
</organism>
<name>A0A0D0DB57_9AGAM</name>
<sequence length="220" mass="24762">MAQVLRPNKLGKDREREEELLSRYNPRLELTLSEAALIMDEHRTVLVWYLPGALSEMLQEDMWNCLDHIRGLLWQSLGEYAGCQSWQMQDSHFWDDVELKGCINLSLAWFQQGCNVGTCALPGDVSDDKQQGTGQEPSTGSIGVAEEVQWRLWRQGIGGCDGGSKCPAVCNIGSHAPRPVCSRARSDDKPWDYTERVDAEMGEVLERWLSVYGVISVMVN</sequence>
<reference evidence="2" key="2">
    <citation type="submission" date="2015-01" db="EMBL/GenBank/DDBJ databases">
        <title>Evolutionary Origins and Diversification of the Mycorrhizal Mutualists.</title>
        <authorList>
            <consortium name="DOE Joint Genome Institute"/>
            <consortium name="Mycorrhizal Genomics Consortium"/>
            <person name="Kohler A."/>
            <person name="Kuo A."/>
            <person name="Nagy L.G."/>
            <person name="Floudas D."/>
            <person name="Copeland A."/>
            <person name="Barry K.W."/>
            <person name="Cichocki N."/>
            <person name="Veneault-Fourrey C."/>
            <person name="LaButti K."/>
            <person name="Lindquist E.A."/>
            <person name="Lipzen A."/>
            <person name="Lundell T."/>
            <person name="Morin E."/>
            <person name="Murat C."/>
            <person name="Riley R."/>
            <person name="Ohm R."/>
            <person name="Sun H."/>
            <person name="Tunlid A."/>
            <person name="Henrissat B."/>
            <person name="Grigoriev I.V."/>
            <person name="Hibbett D.S."/>
            <person name="Martin F."/>
        </authorList>
    </citation>
    <scope>NUCLEOTIDE SEQUENCE [LARGE SCALE GENOMIC DNA]</scope>
    <source>
        <strain evidence="2">Ve08.2h10</strain>
    </source>
</reference>
<dbReference type="Proteomes" id="UP000054538">
    <property type="component" value="Unassembled WGS sequence"/>
</dbReference>